<evidence type="ECO:0000256" key="9">
    <source>
        <dbReference type="ARBA" id="ARBA00023176"/>
    </source>
</evidence>
<dbReference type="CDD" id="cd14831">
    <property type="entry name" value="AP1_sigma"/>
    <property type="match status" value="1"/>
</dbReference>
<dbReference type="SUPFAM" id="SSF64356">
    <property type="entry name" value="SNARE-like"/>
    <property type="match status" value="1"/>
</dbReference>
<evidence type="ECO:0000256" key="12">
    <source>
        <dbReference type="PIRNR" id="PIRNR015588"/>
    </source>
</evidence>
<protein>
    <recommendedName>
        <fullName evidence="12">AP complex subunit sigma</fullName>
    </recommendedName>
</protein>
<evidence type="ECO:0000256" key="1">
    <source>
        <dbReference type="ARBA" id="ARBA00004180"/>
    </source>
</evidence>
<evidence type="ECO:0000256" key="6">
    <source>
        <dbReference type="ARBA" id="ARBA00022927"/>
    </source>
</evidence>
<keyword evidence="10" id="KW-0968">Cytoplasmic vesicle</keyword>
<dbReference type="PANTHER" id="PTHR11753">
    <property type="entry name" value="ADAPTOR COMPLEXES SMALL SUBUNIT FAMILY"/>
    <property type="match status" value="1"/>
</dbReference>
<keyword evidence="5 12" id="KW-0813">Transport</keyword>
<dbReference type="GO" id="GO:0006886">
    <property type="term" value="P:intracellular protein transport"/>
    <property type="evidence" value="ECO:0007669"/>
    <property type="project" value="UniProtKB-UniRule"/>
</dbReference>
<dbReference type="PIRSF" id="PIRSF015588">
    <property type="entry name" value="AP_complex_sigma"/>
    <property type="match status" value="1"/>
</dbReference>
<dbReference type="Gene3D" id="3.30.450.60">
    <property type="match status" value="1"/>
</dbReference>
<dbReference type="AlphaFoldDB" id="A0A6J3RMH2"/>
<comment type="subcellular location">
    <subcellularLocation>
        <location evidence="1">Cytoplasmic vesicle membrane</location>
        <topology evidence="1">Peripheral membrane protein</topology>
        <orientation evidence="1">Cytoplasmic side</orientation>
    </subcellularLocation>
    <subcellularLocation>
        <location evidence="2">Golgi apparatus</location>
    </subcellularLocation>
    <subcellularLocation>
        <location evidence="3">Membrane</location>
        <location evidence="3">Clathrin-coated pit</location>
    </subcellularLocation>
</comment>
<sequence length="181" mass="21573">MKIQRSLPLFHSSDNLVGCRRVVFQQMQIHFILLFSRQGKLRLQKWYTTLPDKERKKITREIVQIILSRGQRTSSFVDWKELKLVYKRYASLYFCCAVENQDNELLTLETVHRYVELLDKYFGNVCELDIIFNFEKAYFILDEFIIGGEIQETSKKSAVKAIEDSDMLQETMEEYMNKPTF</sequence>
<evidence type="ECO:0000256" key="5">
    <source>
        <dbReference type="ARBA" id="ARBA00022448"/>
    </source>
</evidence>
<dbReference type="FunFam" id="3.30.450.60:FF:000005">
    <property type="entry name" value="AP complex subunit sigma"/>
    <property type="match status" value="1"/>
</dbReference>
<comment type="subunit">
    <text evidence="11">Adaptor protein complex 1 (AP-1) is a heterotetramer composed of two large adaptins (gamma-type subunit AP1G1 and beta-type subunit AP1B1), a medium adaptin (mu-type subunit AP1M1 or AP1M2) and a small adaptin (sigma-type subunit AP1S1 or AP1S2 or AP1S3).</text>
</comment>
<dbReference type="GeneID" id="101329546"/>
<keyword evidence="9" id="KW-0168">Coated pit</keyword>
<keyword evidence="7" id="KW-0333">Golgi apparatus</keyword>
<keyword evidence="14" id="KW-1185">Reference proteome</keyword>
<accession>A0A6J3RMH2</accession>
<comment type="similarity">
    <text evidence="4 12">Belongs to the adaptor complexes small subunit family.</text>
</comment>
<reference evidence="15" key="1">
    <citation type="submission" date="2025-08" db="UniProtKB">
        <authorList>
            <consortium name="RefSeq"/>
        </authorList>
    </citation>
    <scope>IDENTIFICATION</scope>
    <source>
        <tissue evidence="15">Spleen</tissue>
    </source>
</reference>
<dbReference type="InterPro" id="IPR000804">
    <property type="entry name" value="Clathrin_sm-chain_CS"/>
</dbReference>
<dbReference type="InterPro" id="IPR044733">
    <property type="entry name" value="AP1_sigma"/>
</dbReference>
<dbReference type="GO" id="GO:0030121">
    <property type="term" value="C:AP-1 adaptor complex"/>
    <property type="evidence" value="ECO:0007669"/>
    <property type="project" value="InterPro"/>
</dbReference>
<dbReference type="OrthoDB" id="371463at2759"/>
<keyword evidence="6 12" id="KW-0653">Protein transport</keyword>
<evidence type="ECO:0000256" key="11">
    <source>
        <dbReference type="ARBA" id="ARBA00065677"/>
    </source>
</evidence>
<evidence type="ECO:0000256" key="4">
    <source>
        <dbReference type="ARBA" id="ARBA00006972"/>
    </source>
</evidence>
<dbReference type="Proteomes" id="UP000245320">
    <property type="component" value="Chromosome 7"/>
</dbReference>
<dbReference type="PROSITE" id="PS00989">
    <property type="entry name" value="CLAT_ADAPTOR_S"/>
    <property type="match status" value="1"/>
</dbReference>
<gene>
    <name evidence="15" type="primary">WDFY1</name>
</gene>
<dbReference type="RefSeq" id="XP_033715549.1">
    <property type="nucleotide sequence ID" value="XM_033859658.1"/>
</dbReference>
<keyword evidence="8 12" id="KW-0472">Membrane</keyword>
<evidence type="ECO:0000256" key="3">
    <source>
        <dbReference type="ARBA" id="ARBA00004600"/>
    </source>
</evidence>
<evidence type="ECO:0000313" key="15">
    <source>
        <dbReference type="RefSeq" id="XP_033715549.1"/>
    </source>
</evidence>
<feature type="domain" description="AP complex mu/sigma subunit" evidence="13">
    <location>
        <begin position="28"/>
        <end position="167"/>
    </location>
</feature>
<proteinExistence type="inferred from homology"/>
<dbReference type="InterPro" id="IPR022775">
    <property type="entry name" value="AP_mu_sigma_su"/>
</dbReference>
<evidence type="ECO:0000256" key="8">
    <source>
        <dbReference type="ARBA" id="ARBA00023136"/>
    </source>
</evidence>
<dbReference type="InterPro" id="IPR016635">
    <property type="entry name" value="AP_complex_ssu"/>
</dbReference>
<dbReference type="GO" id="GO:0035615">
    <property type="term" value="F:clathrin adaptor activity"/>
    <property type="evidence" value="ECO:0007669"/>
    <property type="project" value="InterPro"/>
</dbReference>
<dbReference type="GO" id="GO:0005905">
    <property type="term" value="C:clathrin-coated pit"/>
    <property type="evidence" value="ECO:0007669"/>
    <property type="project" value="UniProtKB-SubCell"/>
</dbReference>
<evidence type="ECO:0000313" key="14">
    <source>
        <dbReference type="Proteomes" id="UP000245320"/>
    </source>
</evidence>
<evidence type="ECO:0000256" key="7">
    <source>
        <dbReference type="ARBA" id="ARBA00023034"/>
    </source>
</evidence>
<evidence type="ECO:0000256" key="2">
    <source>
        <dbReference type="ARBA" id="ARBA00004555"/>
    </source>
</evidence>
<evidence type="ECO:0000259" key="13">
    <source>
        <dbReference type="Pfam" id="PF01217"/>
    </source>
</evidence>
<evidence type="ECO:0000256" key="10">
    <source>
        <dbReference type="ARBA" id="ARBA00023329"/>
    </source>
</evidence>
<organism evidence="14 15">
    <name type="scientific">Tursiops truncatus</name>
    <name type="common">Atlantic bottle-nosed dolphin</name>
    <name type="synonym">Delphinus truncatus</name>
    <dbReference type="NCBI Taxonomy" id="9739"/>
    <lineage>
        <taxon>Eukaryota</taxon>
        <taxon>Metazoa</taxon>
        <taxon>Chordata</taxon>
        <taxon>Craniata</taxon>
        <taxon>Vertebrata</taxon>
        <taxon>Euteleostomi</taxon>
        <taxon>Mammalia</taxon>
        <taxon>Eutheria</taxon>
        <taxon>Laurasiatheria</taxon>
        <taxon>Artiodactyla</taxon>
        <taxon>Whippomorpha</taxon>
        <taxon>Cetacea</taxon>
        <taxon>Odontoceti</taxon>
        <taxon>Delphinidae</taxon>
        <taxon>Tursiops</taxon>
    </lineage>
</organism>
<name>A0A6J3RMH2_TURTR</name>
<dbReference type="CTD" id="57590"/>
<dbReference type="InterPro" id="IPR011012">
    <property type="entry name" value="Longin-like_dom_sf"/>
</dbReference>
<dbReference type="Pfam" id="PF01217">
    <property type="entry name" value="Clat_adaptor_s"/>
    <property type="match status" value="1"/>
</dbReference>